<evidence type="ECO:0000313" key="11">
    <source>
        <dbReference type="Proteomes" id="UP000239899"/>
    </source>
</evidence>
<evidence type="ECO:0000259" key="8">
    <source>
        <dbReference type="Pfam" id="PF13243"/>
    </source>
</evidence>
<gene>
    <name evidence="10" type="ORF">C2E21_6329</name>
</gene>
<evidence type="ECO:0000256" key="2">
    <source>
        <dbReference type="ARBA" id="ARBA00022516"/>
    </source>
</evidence>
<dbReference type="NCBIfam" id="TIGR01787">
    <property type="entry name" value="squalene_cyclas"/>
    <property type="match status" value="2"/>
</dbReference>
<protein>
    <recommendedName>
        <fullName evidence="7">Terpene cyclase/mutase family member</fullName>
        <ecNumber evidence="7">5.4.99.-</ecNumber>
    </recommendedName>
</protein>
<keyword evidence="2" id="KW-0444">Lipid biosynthesis</keyword>
<dbReference type="GO" id="GO:0016104">
    <property type="term" value="P:triterpenoid biosynthetic process"/>
    <property type="evidence" value="ECO:0007669"/>
    <property type="project" value="InterPro"/>
</dbReference>
<dbReference type="InterPro" id="IPR008930">
    <property type="entry name" value="Terpenoid_cyclase/PrenylTrfase"/>
</dbReference>
<keyword evidence="6 7" id="KW-0413">Isomerase</keyword>
<evidence type="ECO:0000256" key="5">
    <source>
        <dbReference type="ARBA" id="ARBA00023098"/>
    </source>
</evidence>
<dbReference type="PANTHER" id="PTHR11764:SF20">
    <property type="entry name" value="LANOSTEROL SYNTHASE"/>
    <property type="match status" value="1"/>
</dbReference>
<evidence type="ECO:0000256" key="6">
    <source>
        <dbReference type="ARBA" id="ARBA00023235"/>
    </source>
</evidence>
<dbReference type="Pfam" id="PF13249">
    <property type="entry name" value="SQHop_cyclase_N"/>
    <property type="match status" value="1"/>
</dbReference>
<dbReference type="AlphaFoldDB" id="A0A2P6TLF2"/>
<keyword evidence="5" id="KW-0443">Lipid metabolism</keyword>
<dbReference type="PROSITE" id="PS01074">
    <property type="entry name" value="TERPENE_SYNTHASES"/>
    <property type="match status" value="1"/>
</dbReference>
<name>A0A2P6TLF2_CHLSO</name>
<evidence type="ECO:0000256" key="4">
    <source>
        <dbReference type="ARBA" id="ARBA00022955"/>
    </source>
</evidence>
<dbReference type="OrthoDB" id="21502at2759"/>
<comment type="similarity">
    <text evidence="1 7">Belongs to the terpene cyclase/mutase family.</text>
</comment>
<sequence length="775" mass="87741">MWRFTTAWDSDGHPLLHSLNGNVGRQVWVWDPAAGTPEQRKRAEELRKQFAENRLTQKHSADELLRMQCEGRRQSGPFPVDKAGMGSSGAVPAGTVEGALRNGISFYEGLQADDGHWPGDYGGPMFLMPGMVIALYTCGVLDTTLSKEHRAEMVRYLRNHQNEDGGYGLHIEGTSTMFGTALSYVTLRLLGVGPDDAQMEATRAWIHSRGGAHNITSWGKFWLAVLGVHSWDGLNPMPPEMWLLPYSGWSGIGWLHPGRFWCHCRMVYLPMSYMYGLRGTCKPSPLTEALRQELYPMPYSSIDWNKARNLCAKEDLYYPHPLIQDVLWWSLYKFGEPLLLGSRLRKRALAECMKHIHYEDENTRYVDIGPVNKVLNMLCCWFEDPDSEAFKRHLPRLFDYLWVAEDGMKMQGYNGSQLWDTSFAVQGYNGSQLWDTSFAVQAIISTGMGREFAGCLKRAHDYVEQSQVVEEAQAPLSEYYRHISKGAWPFSTRDHGWPISDCSSEGLKAALALAQMDTKLVGAAIPADRLFDCITVILSYQNWDGGWATYENKRSFEALEVLNPSETFGEIIVDYNHVECSSACITALTAFRRQYPEHRTAEIERALKRGITYIKSIQRPDGSWYGNWAVCFTYGTWFGCEALAAVGEGWANSKHAKAACAFLLGKQRADGGWGESYLSCQDKVYSQLPGERSHVVNTSWAMLALMAVGYHEVDRKPLDAAARCLIRLQEESGDWPQQHISGVFNRNCMITYANYRNIFPIWALGEYRTKVLQHK</sequence>
<accession>A0A2P6TLF2</accession>
<evidence type="ECO:0000256" key="7">
    <source>
        <dbReference type="RuleBase" id="RU362003"/>
    </source>
</evidence>
<dbReference type="PANTHER" id="PTHR11764">
    <property type="entry name" value="TERPENE CYCLASE/MUTASE FAMILY MEMBER"/>
    <property type="match status" value="1"/>
</dbReference>
<dbReference type="InterPro" id="IPR032696">
    <property type="entry name" value="SQ_cyclase_C"/>
</dbReference>
<feature type="domain" description="Squalene cyclase C-terminal" evidence="8">
    <location>
        <begin position="431"/>
        <end position="768"/>
    </location>
</feature>
<dbReference type="SUPFAM" id="SSF48239">
    <property type="entry name" value="Terpenoid cyclases/Protein prenyltransferases"/>
    <property type="match status" value="2"/>
</dbReference>
<evidence type="ECO:0000259" key="9">
    <source>
        <dbReference type="Pfam" id="PF13249"/>
    </source>
</evidence>
<dbReference type="EMBL" id="LHPG02000012">
    <property type="protein sequence ID" value="PRW45117.1"/>
    <property type="molecule type" value="Genomic_DNA"/>
</dbReference>
<feature type="domain" description="Squalene cyclase N-terminal" evidence="9">
    <location>
        <begin position="110"/>
        <end position="397"/>
    </location>
</feature>
<evidence type="ECO:0000256" key="3">
    <source>
        <dbReference type="ARBA" id="ARBA00022737"/>
    </source>
</evidence>
<evidence type="ECO:0000256" key="1">
    <source>
        <dbReference type="ARBA" id="ARBA00009755"/>
    </source>
</evidence>
<proteinExistence type="inferred from homology"/>
<reference evidence="10 11" key="1">
    <citation type="journal article" date="2018" name="Plant J.">
        <title>Genome sequences of Chlorella sorokiniana UTEX 1602 and Micractinium conductrix SAG 241.80: implications to maltose excretion by a green alga.</title>
        <authorList>
            <person name="Arriola M.B."/>
            <person name="Velmurugan N."/>
            <person name="Zhang Y."/>
            <person name="Plunkett M.H."/>
            <person name="Hondzo H."/>
            <person name="Barney B.M."/>
        </authorList>
    </citation>
    <scope>NUCLEOTIDE SEQUENCE [LARGE SCALE GENOMIC DNA]</scope>
    <source>
        <strain evidence="11">UTEX 1602</strain>
    </source>
</reference>
<dbReference type="GO" id="GO:0005811">
    <property type="term" value="C:lipid droplet"/>
    <property type="evidence" value="ECO:0007669"/>
    <property type="project" value="InterPro"/>
</dbReference>
<dbReference type="Proteomes" id="UP000239899">
    <property type="component" value="Unassembled WGS sequence"/>
</dbReference>
<dbReference type="InterPro" id="IPR032697">
    <property type="entry name" value="SQ_cyclase_N"/>
</dbReference>
<dbReference type="EC" id="5.4.99.-" evidence="7"/>
<organism evidence="10 11">
    <name type="scientific">Chlorella sorokiniana</name>
    <name type="common">Freshwater green alga</name>
    <dbReference type="NCBI Taxonomy" id="3076"/>
    <lineage>
        <taxon>Eukaryota</taxon>
        <taxon>Viridiplantae</taxon>
        <taxon>Chlorophyta</taxon>
        <taxon>core chlorophytes</taxon>
        <taxon>Trebouxiophyceae</taxon>
        <taxon>Chlorellales</taxon>
        <taxon>Chlorellaceae</taxon>
        <taxon>Chlorella clade</taxon>
        <taxon>Chlorella</taxon>
    </lineage>
</organism>
<keyword evidence="11" id="KW-1185">Reference proteome</keyword>
<dbReference type="STRING" id="3076.A0A2P6TLF2"/>
<dbReference type="GO" id="GO:0031559">
    <property type="term" value="F:oxidosqualene cyclase activity"/>
    <property type="evidence" value="ECO:0007669"/>
    <property type="project" value="UniProtKB-ARBA"/>
</dbReference>
<dbReference type="Gene3D" id="1.50.10.20">
    <property type="match status" value="2"/>
</dbReference>
<dbReference type="FunFam" id="1.50.10.20:FF:000003">
    <property type="entry name" value="Terpene cyclase/mutase family member"/>
    <property type="match status" value="1"/>
</dbReference>
<dbReference type="InterPro" id="IPR002365">
    <property type="entry name" value="Terpene_synthase_CS"/>
</dbReference>
<dbReference type="CDD" id="cd02892">
    <property type="entry name" value="SQCY_1"/>
    <property type="match status" value="1"/>
</dbReference>
<dbReference type="GO" id="GO:0006694">
    <property type="term" value="P:steroid biosynthetic process"/>
    <property type="evidence" value="ECO:0007669"/>
    <property type="project" value="UniProtKB-KW"/>
</dbReference>
<keyword evidence="4" id="KW-0752">Steroid biosynthesis</keyword>
<dbReference type="SFLD" id="SFLDG01016">
    <property type="entry name" value="Prenyltransferase_Like_2"/>
    <property type="match status" value="1"/>
</dbReference>
<dbReference type="Pfam" id="PF13243">
    <property type="entry name" value="SQHop_cyclase_C"/>
    <property type="match status" value="1"/>
</dbReference>
<comment type="caution">
    <text evidence="10">The sequence shown here is derived from an EMBL/GenBank/DDBJ whole genome shotgun (WGS) entry which is preliminary data.</text>
</comment>
<keyword evidence="3" id="KW-0677">Repeat</keyword>
<dbReference type="InterPro" id="IPR018333">
    <property type="entry name" value="Squalene_cyclase"/>
</dbReference>
<dbReference type="FunFam" id="1.50.10.20:FF:000002">
    <property type="entry name" value="Terpene cyclase/mutase family member"/>
    <property type="match status" value="1"/>
</dbReference>
<evidence type="ECO:0000313" key="10">
    <source>
        <dbReference type="EMBL" id="PRW45117.1"/>
    </source>
</evidence>